<reference evidence="10" key="2">
    <citation type="submission" date="2021-04" db="EMBL/GenBank/DDBJ databases">
        <authorList>
            <person name="Gilroy R."/>
        </authorList>
    </citation>
    <scope>NUCLEOTIDE SEQUENCE</scope>
    <source>
        <strain evidence="10">ChiBcec16-3735</strain>
    </source>
</reference>
<evidence type="ECO:0000256" key="5">
    <source>
        <dbReference type="ARBA" id="ARBA00022839"/>
    </source>
</evidence>
<name>A0A9D2FGX2_9FIRM</name>
<dbReference type="InterPro" id="IPR038763">
    <property type="entry name" value="DHH_sf"/>
</dbReference>
<reference evidence="10" key="1">
    <citation type="journal article" date="2021" name="PeerJ">
        <title>Extensive microbial diversity within the chicken gut microbiome revealed by metagenomics and culture.</title>
        <authorList>
            <person name="Gilroy R."/>
            <person name="Ravi A."/>
            <person name="Getino M."/>
            <person name="Pursley I."/>
            <person name="Horton D.L."/>
            <person name="Alikhan N.F."/>
            <person name="Baker D."/>
            <person name="Gharbi K."/>
            <person name="Hall N."/>
            <person name="Watson M."/>
            <person name="Adriaenssens E.M."/>
            <person name="Foster-Nyarko E."/>
            <person name="Jarju S."/>
            <person name="Secka A."/>
            <person name="Antonio M."/>
            <person name="Oren A."/>
            <person name="Chaudhuri R.R."/>
            <person name="La Ragione R."/>
            <person name="Hildebrand F."/>
            <person name="Pallen M.J."/>
        </authorList>
    </citation>
    <scope>NUCLEOTIDE SEQUENCE</scope>
    <source>
        <strain evidence="10">ChiBcec16-3735</strain>
    </source>
</reference>
<dbReference type="EMBL" id="DXBJ01000078">
    <property type="protein sequence ID" value="HIZ58930.1"/>
    <property type="molecule type" value="Genomic_DNA"/>
</dbReference>
<dbReference type="GO" id="GO:0008409">
    <property type="term" value="F:5'-3' exonuclease activity"/>
    <property type="evidence" value="ECO:0007669"/>
    <property type="project" value="InterPro"/>
</dbReference>
<evidence type="ECO:0000256" key="6">
    <source>
        <dbReference type="SAM" id="Coils"/>
    </source>
</evidence>
<dbReference type="AlphaFoldDB" id="A0A9D2FGX2"/>
<feature type="domain" description="DHHA1" evidence="8">
    <location>
        <begin position="385"/>
        <end position="473"/>
    </location>
</feature>
<dbReference type="Pfam" id="PF17768">
    <property type="entry name" value="RecJ_OB"/>
    <property type="match status" value="1"/>
</dbReference>
<dbReference type="Pfam" id="PF02272">
    <property type="entry name" value="DHHA1"/>
    <property type="match status" value="1"/>
</dbReference>
<feature type="domain" description="RecJ OB" evidence="9">
    <location>
        <begin position="486"/>
        <end position="578"/>
    </location>
</feature>
<dbReference type="SUPFAM" id="SSF64182">
    <property type="entry name" value="DHH phosphoesterases"/>
    <property type="match status" value="1"/>
</dbReference>
<sequence length="713" mass="76555">MTGRPWELRTLDREAVAGLQEAIAEDRASQLEQEAALGGEEWDDARCARVLAAQMKEAALLAGLLAARGMTQPEEALSFLAGEDALSDPFQMQDMDKAVARIRRALEQGETIVIYGDYDVDGVTATSLLYEQLKGLGGSVKCMLPSREGDGYGLSKRAIDKIHDKGYTLIVTVDNGISAVDEAAYAASLGIDLVITDHHLPPSTLPDAVAVVDPRRQDDQSPFKDLCGAGVAFKLCAALEDCMPEELLEFCSDLAAIGTVADVMPLTGENRTIVKAGLQRLQHTERPGLAALLEEVGLAGRPVTADNVSFGIAPRLNAAGRMDSAAAALQLVLCEDPARAAALAHQLNEINARRQETEQKIEKAVEEMLAAEPGRTEDRIMLLWGRGWHQGVIGIVASRLVEKYGRPVMIVSIADNGEAKGSGRSVPGFNLHGCITACADLLIRFGGHAMAAGLLVREENLPELRRRMNEWAARECPVIHAPPLVCDLSLRLARVTVEEVRALDRMAPFGAENPAPVFLLEHAVVDGIYPVSEGKHSRLRLHQGAAALYAVWFGMGPEQVPYQPGDEVDAALSLSVYEGARGAQISGRIIDIHPAGLGPDAAREAALVDALRRGATLPEADRRLVTPTRDEVAAVYRELKTRRWHAGDLQPLCARMGSTGKTLVALTALRQVGLVATAGEGGASYLELVRVSGKKNLADAPILKCLEENLEET</sequence>
<dbReference type="Proteomes" id="UP000824065">
    <property type="component" value="Unassembled WGS sequence"/>
</dbReference>
<evidence type="ECO:0000256" key="3">
    <source>
        <dbReference type="ARBA" id="ARBA00022722"/>
    </source>
</evidence>
<feature type="domain" description="DDH" evidence="7">
    <location>
        <begin position="111"/>
        <end position="259"/>
    </location>
</feature>
<dbReference type="NCBIfam" id="TIGR00644">
    <property type="entry name" value="recJ"/>
    <property type="match status" value="1"/>
</dbReference>
<comment type="similarity">
    <text evidence="1">Belongs to the RecJ family.</text>
</comment>
<keyword evidence="6" id="KW-0175">Coiled coil</keyword>
<gene>
    <name evidence="10" type="primary">recJ</name>
    <name evidence="10" type="ORF">H9725_10265</name>
</gene>
<proteinExistence type="inferred from homology"/>
<evidence type="ECO:0000259" key="8">
    <source>
        <dbReference type="Pfam" id="PF02272"/>
    </source>
</evidence>
<evidence type="ECO:0000256" key="1">
    <source>
        <dbReference type="ARBA" id="ARBA00005915"/>
    </source>
</evidence>
<dbReference type="PANTHER" id="PTHR30255:SF2">
    <property type="entry name" value="SINGLE-STRANDED-DNA-SPECIFIC EXONUCLEASE RECJ"/>
    <property type="match status" value="1"/>
</dbReference>
<dbReference type="InterPro" id="IPR041122">
    <property type="entry name" value="RecJ_OB"/>
</dbReference>
<dbReference type="InterPro" id="IPR003156">
    <property type="entry name" value="DHHA1_dom"/>
</dbReference>
<keyword evidence="5 10" id="KW-0269">Exonuclease</keyword>
<evidence type="ECO:0000259" key="7">
    <source>
        <dbReference type="Pfam" id="PF01368"/>
    </source>
</evidence>
<dbReference type="Pfam" id="PF01368">
    <property type="entry name" value="DHH"/>
    <property type="match status" value="1"/>
</dbReference>
<dbReference type="InterPro" id="IPR001667">
    <property type="entry name" value="DDH_dom"/>
</dbReference>
<keyword evidence="3" id="KW-0540">Nuclease</keyword>
<keyword evidence="4" id="KW-0378">Hydrolase</keyword>
<evidence type="ECO:0000313" key="10">
    <source>
        <dbReference type="EMBL" id="HIZ58930.1"/>
    </source>
</evidence>
<dbReference type="GO" id="GO:0006310">
    <property type="term" value="P:DNA recombination"/>
    <property type="evidence" value="ECO:0007669"/>
    <property type="project" value="InterPro"/>
</dbReference>
<evidence type="ECO:0000259" key="9">
    <source>
        <dbReference type="Pfam" id="PF17768"/>
    </source>
</evidence>
<dbReference type="InterPro" id="IPR051673">
    <property type="entry name" value="SSDNA_exonuclease_RecJ"/>
</dbReference>
<dbReference type="PANTHER" id="PTHR30255">
    <property type="entry name" value="SINGLE-STRANDED-DNA-SPECIFIC EXONUCLEASE RECJ"/>
    <property type="match status" value="1"/>
</dbReference>
<comment type="caution">
    <text evidence="10">The sequence shown here is derived from an EMBL/GenBank/DDBJ whole genome shotgun (WGS) entry which is preliminary data.</text>
</comment>
<protein>
    <recommendedName>
        <fullName evidence="2">Single-stranded-DNA-specific exonuclease RecJ</fullName>
    </recommendedName>
</protein>
<dbReference type="Gene3D" id="3.10.310.30">
    <property type="match status" value="1"/>
</dbReference>
<evidence type="ECO:0000256" key="2">
    <source>
        <dbReference type="ARBA" id="ARBA00019841"/>
    </source>
</evidence>
<dbReference type="InterPro" id="IPR004610">
    <property type="entry name" value="RecJ"/>
</dbReference>
<evidence type="ECO:0000313" key="11">
    <source>
        <dbReference type="Proteomes" id="UP000824065"/>
    </source>
</evidence>
<feature type="coiled-coil region" evidence="6">
    <location>
        <begin position="340"/>
        <end position="367"/>
    </location>
</feature>
<dbReference type="Gene3D" id="3.90.1640.30">
    <property type="match status" value="1"/>
</dbReference>
<dbReference type="GO" id="GO:0003676">
    <property type="term" value="F:nucleic acid binding"/>
    <property type="evidence" value="ECO:0007669"/>
    <property type="project" value="InterPro"/>
</dbReference>
<dbReference type="GO" id="GO:0006281">
    <property type="term" value="P:DNA repair"/>
    <property type="evidence" value="ECO:0007669"/>
    <property type="project" value="InterPro"/>
</dbReference>
<organism evidence="10 11">
    <name type="scientific">Candidatus Faecalibacterium gallistercoris</name>
    <dbReference type="NCBI Taxonomy" id="2838579"/>
    <lineage>
        <taxon>Bacteria</taxon>
        <taxon>Bacillati</taxon>
        <taxon>Bacillota</taxon>
        <taxon>Clostridia</taxon>
        <taxon>Eubacteriales</taxon>
        <taxon>Oscillospiraceae</taxon>
        <taxon>Faecalibacterium</taxon>
    </lineage>
</organism>
<accession>A0A9D2FGX2</accession>
<evidence type="ECO:0000256" key="4">
    <source>
        <dbReference type="ARBA" id="ARBA00022801"/>
    </source>
</evidence>